<dbReference type="AlphaFoldDB" id="A0A7Y0BN58"/>
<evidence type="ECO:0000313" key="2">
    <source>
        <dbReference type="EMBL" id="NML93389.1"/>
    </source>
</evidence>
<comment type="caution">
    <text evidence="2">The sequence shown here is derived from an EMBL/GenBank/DDBJ whole genome shotgun (WGS) entry which is preliminary data.</text>
</comment>
<keyword evidence="1" id="KW-0732">Signal</keyword>
<accession>A0A7Y0BN58</accession>
<proteinExistence type="predicted"/>
<name>A0A7Y0BN58_9SPHN</name>
<protein>
    <submittedName>
        <fullName evidence="2">Uncharacterized protein</fullName>
    </submittedName>
</protein>
<feature type="chain" id="PRO_5030626321" evidence="1">
    <location>
        <begin position="22"/>
        <end position="246"/>
    </location>
</feature>
<gene>
    <name evidence="2" type="ORF">HHL27_06855</name>
</gene>
<dbReference type="RefSeq" id="WP_169492620.1">
    <property type="nucleotide sequence ID" value="NZ_JABBGM010000002.1"/>
</dbReference>
<keyword evidence="3" id="KW-1185">Reference proteome</keyword>
<dbReference type="EMBL" id="JABBGM010000002">
    <property type="protein sequence ID" value="NML93389.1"/>
    <property type="molecule type" value="Genomic_DNA"/>
</dbReference>
<sequence>MKRHILVAAALLALVPTGSPAQDDAGLETFVTEGSVGPYRAGLNLTIKDRTRVVAAHYYYASSGKDIPLKVAQVGDKVLLDEPGGARLALVLTNADPKEPRPLNFGTSTGLAGDWTSVAKVLPTKFGFGMVLQGPSPDRWYGDVTTESDAAFEARVRRFLAAVGRGDCKGVASAASYPLTLNGSKHVTVRSAAAFAPYCKQVLAPRYVALLRDAIPHEMFVRNGQAMVANGAAWFDARGAVALNLP</sequence>
<feature type="signal peptide" evidence="1">
    <location>
        <begin position="1"/>
        <end position="21"/>
    </location>
</feature>
<reference evidence="2 3" key="1">
    <citation type="submission" date="2020-04" db="EMBL/GenBank/DDBJ databases">
        <title>Novosphingobium sp. TW-4 isolated from soil.</title>
        <authorList>
            <person name="Dahal R.H."/>
            <person name="Chaudhary D.K."/>
        </authorList>
    </citation>
    <scope>NUCLEOTIDE SEQUENCE [LARGE SCALE GENOMIC DNA]</scope>
    <source>
        <strain evidence="2 3">TW-4</strain>
    </source>
</reference>
<evidence type="ECO:0000313" key="3">
    <source>
        <dbReference type="Proteomes" id="UP000583556"/>
    </source>
</evidence>
<dbReference type="Proteomes" id="UP000583556">
    <property type="component" value="Unassembled WGS sequence"/>
</dbReference>
<organism evidence="2 3">
    <name type="scientific">Novosphingobium olei</name>
    <dbReference type="NCBI Taxonomy" id="2728851"/>
    <lineage>
        <taxon>Bacteria</taxon>
        <taxon>Pseudomonadati</taxon>
        <taxon>Pseudomonadota</taxon>
        <taxon>Alphaproteobacteria</taxon>
        <taxon>Sphingomonadales</taxon>
        <taxon>Sphingomonadaceae</taxon>
        <taxon>Novosphingobium</taxon>
    </lineage>
</organism>
<evidence type="ECO:0000256" key="1">
    <source>
        <dbReference type="SAM" id="SignalP"/>
    </source>
</evidence>